<dbReference type="Gene3D" id="2.160.20.10">
    <property type="entry name" value="Single-stranded right-handed beta-helix, Pectin lyase-like"/>
    <property type="match status" value="1"/>
</dbReference>
<dbReference type="NCBIfam" id="TIGR04183">
    <property type="entry name" value="Por_Secre_tail"/>
    <property type="match status" value="1"/>
</dbReference>
<dbReference type="InterPro" id="IPR026444">
    <property type="entry name" value="Secre_tail"/>
</dbReference>
<dbReference type="InterPro" id="IPR021655">
    <property type="entry name" value="Put_metal-bd"/>
</dbReference>
<reference evidence="3 4" key="1">
    <citation type="submission" date="2018-02" db="EMBL/GenBank/DDBJ databases">
        <title>Genomic Encyclopedia of Archaeal and Bacterial Type Strains, Phase II (KMG-II): from individual species to whole genera.</title>
        <authorList>
            <person name="Goeker M."/>
        </authorList>
    </citation>
    <scope>NUCLEOTIDE SEQUENCE [LARGE SCALE GENOMIC DNA]</scope>
    <source>
        <strain evidence="3 4">DSM 29526</strain>
    </source>
</reference>
<proteinExistence type="predicted"/>
<dbReference type="InterPro" id="IPR035986">
    <property type="entry name" value="PKD_dom_sf"/>
</dbReference>
<keyword evidence="4" id="KW-1185">Reference proteome</keyword>
<dbReference type="Gene3D" id="2.60.120.260">
    <property type="entry name" value="Galactose-binding domain-like"/>
    <property type="match status" value="2"/>
</dbReference>
<dbReference type="EMBL" id="PTJC01000005">
    <property type="protein sequence ID" value="PPK88369.1"/>
    <property type="molecule type" value="Genomic_DNA"/>
</dbReference>
<dbReference type="InterPro" id="IPR012334">
    <property type="entry name" value="Pectin_lyas_fold"/>
</dbReference>
<organism evidence="3 4">
    <name type="scientific">Neolewinella xylanilytica</name>
    <dbReference type="NCBI Taxonomy" id="1514080"/>
    <lineage>
        <taxon>Bacteria</taxon>
        <taxon>Pseudomonadati</taxon>
        <taxon>Bacteroidota</taxon>
        <taxon>Saprospiria</taxon>
        <taxon>Saprospirales</taxon>
        <taxon>Lewinellaceae</taxon>
        <taxon>Neolewinella</taxon>
    </lineage>
</organism>
<dbReference type="SUPFAM" id="SSF49299">
    <property type="entry name" value="PKD domain"/>
    <property type="match status" value="1"/>
</dbReference>
<sequence length="990" mass="105697">MPLPFRIAPPPRAVVLTVLTLLFALAGLRAQLAGTYTIGGAGGDFPTFTAAVTALQAEGVSAAVVFDVAEGTYNEQITIPAIAGTSATATVTFRPAPGVARYVDLEYAASSDSDNYVIRLSNAAHLRLLRLGVAATSGFYHRALEVVNAAEDIVIEGNRFFSDAAVPVADPIQAVVYLHPTTATGIRIRGNRVEGGTYGIFFHGTGDVLPTDTEITDNQVDRFFYGGIYLATLRGGAVMGNRVSGPVTFNYGECGICLSNWTGSPETPALVANNIVTLTQGVAVRVSRVADFLVYHNSVYGAGRQVIPFQLADARAIAVKNNIFRADLAPAVELSAIGGDLEMDYNILFSNGEVLGRYGGTSAEDLADWQTVSGQDAHSYSFFPVADPPSPELTTGGLAVPEVTTDIDGKPRGNPPSIGAVEYANADSDNDGVDDSDDCDPLDPAVYPGAPETCDGLDNDCNGLVDDVMGEPCNLGTAFWLEAECGTVGANWRVEADPDAANQAFVFAPDRRHTTRPPADEPENRIRFTVEQATAGTYALHVRVLARNASEDSFWVRANDGPWIRWNNIPGVRNFRWATLPEPLILSAGTNTLDIAFREGKTRLDKVYLAQDPIAPTRFGEPATNCSELAPQPPTAIAFASVTRGVAPLTVRLDGSRSFDYDGTIATYVWSWPGGGATGPTPTVDFTAGHYAVTLTVTDLDGYTNAATLDLLVTEPEDIPSAPPFAFEAECGARDPGWRVQADGAASGGTFTTFTDRITGTAAPTEAEAYRNLYFDFATARADTFYLFLRLDAPDVGRNSFWVSVDDGAWIRVWREADGRALLTNGFEWRGVLDAAARPYAFPLAAGRHTVTVAPREPGTRLDKLIVSPTVELPAGFGPAAAGCPEHSEAAVARPLIPSTPLPASTVAGSLDYFPNPAADQLTVRLNDAYRGEVTLTLRDALGRPLRQYRYPKAGTVLRTEVPVIDLAPGLYYLEVGEGETLQTRRFVKG</sequence>
<dbReference type="InterPro" id="IPR022409">
    <property type="entry name" value="PKD/Chitinase_dom"/>
</dbReference>
<gene>
    <name evidence="3" type="ORF">CLV84_1336</name>
</gene>
<feature type="compositionally biased region" description="Acidic residues" evidence="1">
    <location>
        <begin position="428"/>
        <end position="438"/>
    </location>
</feature>
<dbReference type="AlphaFoldDB" id="A0A2S6IA87"/>
<dbReference type="CDD" id="cd00146">
    <property type="entry name" value="PKD"/>
    <property type="match status" value="1"/>
</dbReference>
<dbReference type="InterPro" id="IPR008979">
    <property type="entry name" value="Galactose-bd-like_sf"/>
</dbReference>
<accession>A0A2S6IA87</accession>
<dbReference type="SUPFAM" id="SSF51126">
    <property type="entry name" value="Pectin lyase-like"/>
    <property type="match status" value="1"/>
</dbReference>
<dbReference type="InterPro" id="IPR006626">
    <property type="entry name" value="PbH1"/>
</dbReference>
<dbReference type="SMART" id="SM00089">
    <property type="entry name" value="PKD"/>
    <property type="match status" value="1"/>
</dbReference>
<dbReference type="RefSeq" id="WP_104418919.1">
    <property type="nucleotide sequence ID" value="NZ_PTJC01000005.1"/>
</dbReference>
<feature type="domain" description="PKD/Chitinase" evidence="2">
    <location>
        <begin position="635"/>
        <end position="716"/>
    </location>
</feature>
<dbReference type="InterPro" id="IPR007742">
    <property type="entry name" value="NosD_dom"/>
</dbReference>
<dbReference type="Gene3D" id="2.60.40.10">
    <property type="entry name" value="Immunoglobulins"/>
    <property type="match status" value="1"/>
</dbReference>
<evidence type="ECO:0000313" key="4">
    <source>
        <dbReference type="Proteomes" id="UP000237662"/>
    </source>
</evidence>
<dbReference type="Pfam" id="PF18911">
    <property type="entry name" value="PKD_4"/>
    <property type="match status" value="1"/>
</dbReference>
<dbReference type="SUPFAM" id="SSF49785">
    <property type="entry name" value="Galactose-binding domain-like"/>
    <property type="match status" value="1"/>
</dbReference>
<evidence type="ECO:0000313" key="3">
    <source>
        <dbReference type="EMBL" id="PPK88369.1"/>
    </source>
</evidence>
<dbReference type="InterPro" id="IPR000601">
    <property type="entry name" value="PKD_dom"/>
</dbReference>
<protein>
    <submittedName>
        <fullName evidence="3">Putative secreted protein (Por secretion system target)</fullName>
    </submittedName>
</protein>
<name>A0A2S6IA87_9BACT</name>
<dbReference type="Pfam" id="PF05048">
    <property type="entry name" value="NosD"/>
    <property type="match status" value="1"/>
</dbReference>
<dbReference type="InterPro" id="IPR013783">
    <property type="entry name" value="Ig-like_fold"/>
</dbReference>
<comment type="caution">
    <text evidence="3">The sequence shown here is derived from an EMBL/GenBank/DDBJ whole genome shotgun (WGS) entry which is preliminary data.</text>
</comment>
<feature type="region of interest" description="Disordered" evidence="1">
    <location>
        <begin position="405"/>
        <end position="438"/>
    </location>
</feature>
<dbReference type="InterPro" id="IPR011050">
    <property type="entry name" value="Pectin_lyase_fold/virulence"/>
</dbReference>
<dbReference type="OrthoDB" id="951108at2"/>
<dbReference type="SMART" id="SM00710">
    <property type="entry name" value="PbH1"/>
    <property type="match status" value="3"/>
</dbReference>
<evidence type="ECO:0000259" key="2">
    <source>
        <dbReference type="SMART" id="SM00089"/>
    </source>
</evidence>
<dbReference type="Proteomes" id="UP000237662">
    <property type="component" value="Unassembled WGS sequence"/>
</dbReference>
<dbReference type="Pfam" id="PF11617">
    <property type="entry name" value="Cu-binding_MopE"/>
    <property type="match status" value="1"/>
</dbReference>
<evidence type="ECO:0000256" key="1">
    <source>
        <dbReference type="SAM" id="MobiDB-lite"/>
    </source>
</evidence>